<feature type="region of interest" description="Disordered" evidence="1">
    <location>
        <begin position="1"/>
        <end position="26"/>
    </location>
</feature>
<keyword evidence="4" id="KW-1185">Reference proteome</keyword>
<dbReference type="Proteomes" id="UP001501035">
    <property type="component" value="Unassembled WGS sequence"/>
</dbReference>
<name>A0ABP6LKC4_9ACTN</name>
<accession>A0ABP6LKC4</accession>
<organism evidence="3 4">
    <name type="scientific">Gordonia defluvii</name>
    <dbReference type="NCBI Taxonomy" id="283718"/>
    <lineage>
        <taxon>Bacteria</taxon>
        <taxon>Bacillati</taxon>
        <taxon>Actinomycetota</taxon>
        <taxon>Actinomycetes</taxon>
        <taxon>Mycobacteriales</taxon>
        <taxon>Gordoniaceae</taxon>
        <taxon>Gordonia</taxon>
    </lineage>
</organism>
<protein>
    <recommendedName>
        <fullName evidence="2">TY-Chap C-terminal domain-containing protein</fullName>
    </recommendedName>
</protein>
<evidence type="ECO:0000259" key="2">
    <source>
        <dbReference type="Pfam" id="PF22554"/>
    </source>
</evidence>
<dbReference type="InterPro" id="IPR054342">
    <property type="entry name" value="TY-Chap_C"/>
</dbReference>
<dbReference type="Pfam" id="PF22554">
    <property type="entry name" value="Chap-C"/>
    <property type="match status" value="1"/>
</dbReference>
<evidence type="ECO:0000313" key="4">
    <source>
        <dbReference type="Proteomes" id="UP001501035"/>
    </source>
</evidence>
<reference evidence="4" key="1">
    <citation type="journal article" date="2019" name="Int. J. Syst. Evol. Microbiol.">
        <title>The Global Catalogue of Microorganisms (GCM) 10K type strain sequencing project: providing services to taxonomists for standard genome sequencing and annotation.</title>
        <authorList>
            <consortium name="The Broad Institute Genomics Platform"/>
            <consortium name="The Broad Institute Genome Sequencing Center for Infectious Disease"/>
            <person name="Wu L."/>
            <person name="Ma J."/>
        </authorList>
    </citation>
    <scope>NUCLEOTIDE SEQUENCE [LARGE SCALE GENOMIC DNA]</scope>
    <source>
        <strain evidence="4">JCM 14234</strain>
    </source>
</reference>
<comment type="caution">
    <text evidence="3">The sequence shown here is derived from an EMBL/GenBank/DDBJ whole genome shotgun (WGS) entry which is preliminary data.</text>
</comment>
<proteinExistence type="predicted"/>
<evidence type="ECO:0000256" key="1">
    <source>
        <dbReference type="SAM" id="MobiDB-lite"/>
    </source>
</evidence>
<sequence>MREGRRGTEGLSDPGDTVGSMGSSDELERLVTLDRDQIEQVCADATHLPEFIGLCRDTFDEHLLAYDRWVDDDDMRAQFHWQEAVAWRETAALLTIMCDGASSQRRTA</sequence>
<feature type="domain" description="TY-Chap C-terminal" evidence="2">
    <location>
        <begin position="25"/>
        <end position="95"/>
    </location>
</feature>
<gene>
    <name evidence="3" type="ORF">GCM10010528_29910</name>
</gene>
<dbReference type="EMBL" id="BAAAVS010000060">
    <property type="protein sequence ID" value="GAA3048802.1"/>
    <property type="molecule type" value="Genomic_DNA"/>
</dbReference>
<evidence type="ECO:0000313" key="3">
    <source>
        <dbReference type="EMBL" id="GAA3048802.1"/>
    </source>
</evidence>